<protein>
    <submittedName>
        <fullName evidence="2">Uncharacterized protein</fullName>
    </submittedName>
</protein>
<dbReference type="RefSeq" id="WP_249237913.1">
    <property type="nucleotide sequence ID" value="NZ_CP094473.1"/>
</dbReference>
<accession>A0ABU3TZA4</accession>
<reference evidence="2 3" key="1">
    <citation type="submission" date="2023-10" db="EMBL/GenBank/DDBJ databases">
        <title>Host Genetic Regulation of Human Gut Microbial Structural Variation.</title>
        <authorList>
            <person name="Harmsen H.J.M."/>
        </authorList>
    </citation>
    <scope>NUCLEOTIDE SEQUENCE [LARGE SCALE GENOMIC DNA]</scope>
    <source>
        <strain evidence="2 3">HTF-F</strain>
    </source>
</reference>
<evidence type="ECO:0000313" key="2">
    <source>
        <dbReference type="EMBL" id="MDU8688648.1"/>
    </source>
</evidence>
<name>A0ABU3TZA4_9FIRM</name>
<organism evidence="2 3">
    <name type="scientific">Faecalibacterium wellingii</name>
    <dbReference type="NCBI Taxonomy" id="2929491"/>
    <lineage>
        <taxon>Bacteria</taxon>
        <taxon>Bacillati</taxon>
        <taxon>Bacillota</taxon>
        <taxon>Clostridia</taxon>
        <taxon>Eubacteriales</taxon>
        <taxon>Oscillospiraceae</taxon>
        <taxon>Faecalibacterium</taxon>
    </lineage>
</organism>
<sequence>MTRKNRGQLEMPLAPAAKPKGKMPKICAQAEEKVKSVHFCRICMFNCTKILHKKLAI</sequence>
<feature type="region of interest" description="Disordered" evidence="1">
    <location>
        <begin position="1"/>
        <end position="20"/>
    </location>
</feature>
<gene>
    <name evidence="2" type="ORF">RX402_07810</name>
</gene>
<comment type="caution">
    <text evidence="2">The sequence shown here is derived from an EMBL/GenBank/DDBJ whole genome shotgun (WGS) entry which is preliminary data.</text>
</comment>
<keyword evidence="3" id="KW-1185">Reference proteome</keyword>
<dbReference type="EMBL" id="JAWHPR010000004">
    <property type="protein sequence ID" value="MDU8688648.1"/>
    <property type="molecule type" value="Genomic_DNA"/>
</dbReference>
<proteinExistence type="predicted"/>
<evidence type="ECO:0000313" key="3">
    <source>
        <dbReference type="Proteomes" id="UP001263246"/>
    </source>
</evidence>
<dbReference type="Proteomes" id="UP001263246">
    <property type="component" value="Unassembled WGS sequence"/>
</dbReference>
<evidence type="ECO:0000256" key="1">
    <source>
        <dbReference type="SAM" id="MobiDB-lite"/>
    </source>
</evidence>